<sequence>MQRVLKRLGYKYHKGQQRHTIAETAANVVFRARYLRAKLANRSARNEPIVPEVYLDKSFCNLHHEAPTSNSDYHGNFTAEKFERWFEHLCAILLYDYRLCIIHMDGAKYH</sequence>
<gene>
    <name evidence="1" type="ORF">ACHHYP_20515</name>
</gene>
<evidence type="ECO:0000313" key="1">
    <source>
        <dbReference type="EMBL" id="OQR86057.1"/>
    </source>
</evidence>
<dbReference type="AlphaFoldDB" id="A0A1V9YK50"/>
<proteinExistence type="predicted"/>
<keyword evidence="2" id="KW-1185">Reference proteome</keyword>
<accession>A0A1V9YK50</accession>
<protein>
    <submittedName>
        <fullName evidence="1">Uncharacterized protein</fullName>
    </submittedName>
</protein>
<reference evidence="1 2" key="1">
    <citation type="journal article" date="2014" name="Genome Biol. Evol.">
        <title>The secreted proteins of Achlya hypogyna and Thraustotheca clavata identify the ancestral oomycete secretome and reveal gene acquisitions by horizontal gene transfer.</title>
        <authorList>
            <person name="Misner I."/>
            <person name="Blouin N."/>
            <person name="Leonard G."/>
            <person name="Richards T.A."/>
            <person name="Lane C.E."/>
        </authorList>
    </citation>
    <scope>NUCLEOTIDE SEQUENCE [LARGE SCALE GENOMIC DNA]</scope>
    <source>
        <strain evidence="1 2">ATCC 48635</strain>
    </source>
</reference>
<dbReference type="OrthoDB" id="128331at2759"/>
<dbReference type="EMBL" id="JNBR01001537">
    <property type="protein sequence ID" value="OQR86057.1"/>
    <property type="molecule type" value="Genomic_DNA"/>
</dbReference>
<name>A0A1V9YK50_ACHHY</name>
<comment type="caution">
    <text evidence="1">The sequence shown here is derived from an EMBL/GenBank/DDBJ whole genome shotgun (WGS) entry which is preliminary data.</text>
</comment>
<dbReference type="Proteomes" id="UP000243579">
    <property type="component" value="Unassembled WGS sequence"/>
</dbReference>
<evidence type="ECO:0000313" key="2">
    <source>
        <dbReference type="Proteomes" id="UP000243579"/>
    </source>
</evidence>
<organism evidence="1 2">
    <name type="scientific">Achlya hypogyna</name>
    <name type="common">Oomycete</name>
    <name type="synonym">Protoachlya hypogyna</name>
    <dbReference type="NCBI Taxonomy" id="1202772"/>
    <lineage>
        <taxon>Eukaryota</taxon>
        <taxon>Sar</taxon>
        <taxon>Stramenopiles</taxon>
        <taxon>Oomycota</taxon>
        <taxon>Saprolegniomycetes</taxon>
        <taxon>Saprolegniales</taxon>
        <taxon>Achlyaceae</taxon>
        <taxon>Achlya</taxon>
    </lineage>
</organism>